<dbReference type="InterPro" id="IPR039535">
    <property type="entry name" value="ASST-like"/>
</dbReference>
<keyword evidence="2" id="KW-1185">Reference proteome</keyword>
<dbReference type="PANTHER" id="PTHR35340">
    <property type="entry name" value="PQQ ENZYME REPEAT PROTEIN-RELATED"/>
    <property type="match status" value="1"/>
</dbReference>
<evidence type="ECO:0000313" key="2">
    <source>
        <dbReference type="Proteomes" id="UP000537989"/>
    </source>
</evidence>
<dbReference type="Pfam" id="PF14269">
    <property type="entry name" value="Arylsulfotran_2"/>
    <property type="match status" value="1"/>
</dbReference>
<sequence>MFMEIDIKTNDILFQWSPLKAGIPINSTKRPLSSTGTSQSDPFDWFHMNSVTTLEDGYLANSRHTWTSYALNSRVQNETSKSLILHMFNDMNKSGDLPSNGLELHLDLSTRNATIKNLYIDRHDEIDTTSQGSYQDFYNGNVLLGYGNRDNIIEFGPKGDVRMSISGAASYRVYREVLHTTPAGYPPNTTAVEGEGWVSWNGDTRTTKWVVYAGASKESLSKVGEVAHTGFETKYSLPSGSEWVKVGAFAGDDHLRNSSVVPVTK</sequence>
<reference evidence="1 2" key="1">
    <citation type="submission" date="2020-02" db="EMBL/GenBank/DDBJ databases">
        <title>Identification and distribution of gene clusters putatively required for synthesis of sphingolipid metabolism inhibitors in phylogenetically diverse species of the filamentous fungus Fusarium.</title>
        <authorList>
            <person name="Kim H.-S."/>
            <person name="Busman M."/>
            <person name="Brown D.W."/>
            <person name="Divon H."/>
            <person name="Uhlig S."/>
            <person name="Proctor R.H."/>
        </authorList>
    </citation>
    <scope>NUCLEOTIDE SEQUENCE [LARGE SCALE GENOMIC DNA]</scope>
    <source>
        <strain evidence="1 2">NRRL 2903</strain>
    </source>
</reference>
<evidence type="ECO:0000313" key="1">
    <source>
        <dbReference type="EMBL" id="KAF5227066.1"/>
    </source>
</evidence>
<accession>A0AAN5YXH0</accession>
<organism evidence="1 2">
    <name type="scientific">Fusarium austroamericanum</name>
    <dbReference type="NCBI Taxonomy" id="282268"/>
    <lineage>
        <taxon>Eukaryota</taxon>
        <taxon>Fungi</taxon>
        <taxon>Dikarya</taxon>
        <taxon>Ascomycota</taxon>
        <taxon>Pezizomycotina</taxon>
        <taxon>Sordariomycetes</taxon>
        <taxon>Hypocreomycetidae</taxon>
        <taxon>Hypocreales</taxon>
        <taxon>Nectriaceae</taxon>
        <taxon>Fusarium</taxon>
    </lineage>
</organism>
<proteinExistence type="predicted"/>
<name>A0AAN5YXH0_FUSAU</name>
<dbReference type="AlphaFoldDB" id="A0AAN5YXH0"/>
<comment type="caution">
    <text evidence="1">The sequence shown here is derived from an EMBL/GenBank/DDBJ whole genome shotgun (WGS) entry which is preliminary data.</text>
</comment>
<dbReference type="EMBL" id="JAAMOD010000718">
    <property type="protein sequence ID" value="KAF5227066.1"/>
    <property type="molecule type" value="Genomic_DNA"/>
</dbReference>
<dbReference type="PANTHER" id="PTHR35340:SF6">
    <property type="entry name" value="ASST-DOMAIN-CONTAINING PROTEIN"/>
    <property type="match status" value="1"/>
</dbReference>
<protein>
    <submittedName>
        <fullName evidence="1">Uncharacterized protein</fullName>
    </submittedName>
</protein>
<dbReference type="Proteomes" id="UP000537989">
    <property type="component" value="Unassembled WGS sequence"/>
</dbReference>
<dbReference type="InterPro" id="IPR053143">
    <property type="entry name" value="Arylsulfate_ST"/>
</dbReference>
<gene>
    <name evidence="1" type="ORF">FAUST_12009</name>
</gene>